<feature type="binding site" evidence="11">
    <location>
        <position position="270"/>
    </location>
    <ligand>
        <name>Mg(2+)</name>
        <dbReference type="ChEBI" id="CHEBI:18420"/>
    </ligand>
</feature>
<evidence type="ECO:0000256" key="11">
    <source>
        <dbReference type="PIRSR" id="PIRSR006268-2"/>
    </source>
</evidence>
<gene>
    <name evidence="12" type="ORF">CPJCM30710_22030</name>
</gene>
<evidence type="ECO:0000256" key="3">
    <source>
        <dbReference type="ARBA" id="ARBA00022630"/>
    </source>
</evidence>
<evidence type="ECO:0000256" key="9">
    <source>
        <dbReference type="ARBA" id="ARBA00048540"/>
    </source>
</evidence>
<accession>A0A919VGT9</accession>
<evidence type="ECO:0000256" key="7">
    <source>
        <dbReference type="ARBA" id="ARBA00022842"/>
    </source>
</evidence>
<dbReference type="GO" id="GO:0016740">
    <property type="term" value="F:transferase activity"/>
    <property type="evidence" value="ECO:0007669"/>
    <property type="project" value="UniProtKB-UniRule"/>
</dbReference>
<keyword evidence="4 10" id="KW-0808">Transferase</keyword>
<keyword evidence="6 10" id="KW-0274">FAD</keyword>
<comment type="catalytic activity">
    <reaction evidence="9 10">
        <text>L-threonyl-[protein] + FAD = FMN-L-threonyl-[protein] + AMP + H(+)</text>
        <dbReference type="Rhea" id="RHEA:36847"/>
        <dbReference type="Rhea" id="RHEA-COMP:11060"/>
        <dbReference type="Rhea" id="RHEA-COMP:11061"/>
        <dbReference type="ChEBI" id="CHEBI:15378"/>
        <dbReference type="ChEBI" id="CHEBI:30013"/>
        <dbReference type="ChEBI" id="CHEBI:57692"/>
        <dbReference type="ChEBI" id="CHEBI:74257"/>
        <dbReference type="ChEBI" id="CHEBI:456215"/>
        <dbReference type="EC" id="2.7.1.180"/>
    </reaction>
</comment>
<evidence type="ECO:0000256" key="8">
    <source>
        <dbReference type="ARBA" id="ARBA00031306"/>
    </source>
</evidence>
<dbReference type="PANTHER" id="PTHR30040">
    <property type="entry name" value="THIAMINE BIOSYNTHESIS LIPOPROTEIN APBE"/>
    <property type="match status" value="1"/>
</dbReference>
<evidence type="ECO:0000256" key="5">
    <source>
        <dbReference type="ARBA" id="ARBA00022723"/>
    </source>
</evidence>
<dbReference type="EC" id="2.7.1.180" evidence="1 10"/>
<dbReference type="RefSeq" id="WP_212904229.1">
    <property type="nucleotide sequence ID" value="NZ_BOPZ01000018.1"/>
</dbReference>
<dbReference type="Proteomes" id="UP000679179">
    <property type="component" value="Unassembled WGS sequence"/>
</dbReference>
<feature type="binding site" evidence="11">
    <location>
        <position position="274"/>
    </location>
    <ligand>
        <name>Mg(2+)</name>
        <dbReference type="ChEBI" id="CHEBI:18420"/>
    </ligand>
</feature>
<evidence type="ECO:0000313" key="12">
    <source>
        <dbReference type="EMBL" id="GIM29537.1"/>
    </source>
</evidence>
<dbReference type="GO" id="GO:0046872">
    <property type="term" value="F:metal ion binding"/>
    <property type="evidence" value="ECO:0007669"/>
    <property type="project" value="UniProtKB-UniRule"/>
</dbReference>
<dbReference type="InterPro" id="IPR024932">
    <property type="entry name" value="ApbE"/>
</dbReference>
<keyword evidence="13" id="KW-1185">Reference proteome</keyword>
<evidence type="ECO:0000256" key="1">
    <source>
        <dbReference type="ARBA" id="ARBA00011955"/>
    </source>
</evidence>
<sequence length="329" mass="36986">MFFIRRTNNEVPIIKEFYVLGTVIQLKVYGKKAEKAIEEAIRRLYEIDDKMSAFKEYSEVSKINKSAGRLHSEVSNDTYFVIKKAVQYSKLSEGAFDPTIRPIVSLWGINTSNARIPHKDEINNLLKLVNYGDVSLNDSNKTIKLNCENQCIDVGGIAKGYAADEVKNIFKKNKIQSALIDLGGNIFAYRSKPDGTQWNIGIQDPFSFTGEYGGIVSVKNKSIVTSGNYERYFIKDGKRFHHIIDPRTGYPSENGVISVTIISDYSIDGDALSTCAYVMGLDKGIKLIESLEGVDAIFITEDKKIHVTSGVKNNFKLCNSEFIYQNYMN</sequence>
<name>A0A919VGT9_9CLOT</name>
<evidence type="ECO:0000256" key="6">
    <source>
        <dbReference type="ARBA" id="ARBA00022827"/>
    </source>
</evidence>
<dbReference type="PIRSF" id="PIRSF006268">
    <property type="entry name" value="ApbE"/>
    <property type="match status" value="1"/>
</dbReference>
<organism evidence="12 13">
    <name type="scientific">Clostridium polyendosporum</name>
    <dbReference type="NCBI Taxonomy" id="69208"/>
    <lineage>
        <taxon>Bacteria</taxon>
        <taxon>Bacillati</taxon>
        <taxon>Bacillota</taxon>
        <taxon>Clostridia</taxon>
        <taxon>Eubacteriales</taxon>
        <taxon>Clostridiaceae</taxon>
        <taxon>Clostridium</taxon>
    </lineage>
</organism>
<feature type="binding site" evidence="11">
    <location>
        <position position="156"/>
    </location>
    <ligand>
        <name>Mg(2+)</name>
        <dbReference type="ChEBI" id="CHEBI:18420"/>
    </ligand>
</feature>
<dbReference type="SUPFAM" id="SSF143631">
    <property type="entry name" value="ApbE-like"/>
    <property type="match status" value="1"/>
</dbReference>
<keyword evidence="7 10" id="KW-0460">Magnesium</keyword>
<dbReference type="EMBL" id="BOPZ01000018">
    <property type="protein sequence ID" value="GIM29537.1"/>
    <property type="molecule type" value="Genomic_DNA"/>
</dbReference>
<dbReference type="Pfam" id="PF02424">
    <property type="entry name" value="ApbE"/>
    <property type="match status" value="1"/>
</dbReference>
<comment type="cofactor">
    <cofactor evidence="11">
        <name>Mg(2+)</name>
        <dbReference type="ChEBI" id="CHEBI:18420"/>
    </cofactor>
    <cofactor evidence="11">
        <name>Mn(2+)</name>
        <dbReference type="ChEBI" id="CHEBI:29035"/>
    </cofactor>
    <text evidence="11">Magnesium. Can also use manganese.</text>
</comment>
<dbReference type="PANTHER" id="PTHR30040:SF2">
    <property type="entry name" value="FAD:PROTEIN FMN TRANSFERASE"/>
    <property type="match status" value="1"/>
</dbReference>
<comment type="caution">
    <text evidence="12">The sequence shown here is derived from an EMBL/GenBank/DDBJ whole genome shotgun (WGS) entry which is preliminary data.</text>
</comment>
<protein>
    <recommendedName>
        <fullName evidence="2 10">FAD:protein FMN transferase</fullName>
        <ecNumber evidence="1 10">2.7.1.180</ecNumber>
    </recommendedName>
    <alternativeName>
        <fullName evidence="8 10">Flavin transferase</fullName>
    </alternativeName>
</protein>
<proteinExistence type="inferred from homology"/>
<comment type="similarity">
    <text evidence="10">Belongs to the ApbE family.</text>
</comment>
<evidence type="ECO:0000313" key="13">
    <source>
        <dbReference type="Proteomes" id="UP000679179"/>
    </source>
</evidence>
<dbReference type="AlphaFoldDB" id="A0A919VGT9"/>
<keyword evidence="3 10" id="KW-0285">Flavoprotein</keyword>
<dbReference type="InterPro" id="IPR003374">
    <property type="entry name" value="ApbE-like_sf"/>
</dbReference>
<keyword evidence="5 10" id="KW-0479">Metal-binding</keyword>
<dbReference type="Gene3D" id="3.10.520.10">
    <property type="entry name" value="ApbE-like domains"/>
    <property type="match status" value="1"/>
</dbReference>
<evidence type="ECO:0000256" key="10">
    <source>
        <dbReference type="PIRNR" id="PIRNR006268"/>
    </source>
</evidence>
<evidence type="ECO:0000256" key="4">
    <source>
        <dbReference type="ARBA" id="ARBA00022679"/>
    </source>
</evidence>
<evidence type="ECO:0000256" key="2">
    <source>
        <dbReference type="ARBA" id="ARBA00016337"/>
    </source>
</evidence>
<reference evidence="12" key="1">
    <citation type="submission" date="2021-03" db="EMBL/GenBank/DDBJ databases">
        <title>Taxonomic study of Clostridium polyendosporum from meadow-gley soil under rice.</title>
        <authorList>
            <person name="Kobayashi H."/>
            <person name="Tanizawa Y."/>
            <person name="Yagura M."/>
        </authorList>
    </citation>
    <scope>NUCLEOTIDE SEQUENCE</scope>
    <source>
        <strain evidence="12">JCM 30710</strain>
    </source>
</reference>